<evidence type="ECO:0000256" key="1">
    <source>
        <dbReference type="ARBA" id="ARBA00006486"/>
    </source>
</evidence>
<dbReference type="Gene3D" id="3.50.30.80">
    <property type="entry name" value="IlvD/EDD C-terminal domain-like"/>
    <property type="match status" value="1"/>
</dbReference>
<dbReference type="InterPro" id="IPR000581">
    <property type="entry name" value="ILV_EDD_N"/>
</dbReference>
<dbReference type="NCBIfam" id="NF009560">
    <property type="entry name" value="PRK13017.1"/>
    <property type="match status" value="1"/>
</dbReference>
<dbReference type="GO" id="GO:0016836">
    <property type="term" value="F:hydro-lyase activity"/>
    <property type="evidence" value="ECO:0007669"/>
    <property type="project" value="UniProtKB-ARBA"/>
</dbReference>
<keyword evidence="7" id="KW-0100">Branched-chain amino acid biosynthesis</keyword>
<protein>
    <submittedName>
        <fullName evidence="11">Dihydroxy-acid dehydratase</fullName>
    </submittedName>
</protein>
<feature type="compositionally biased region" description="Low complexity" evidence="8">
    <location>
        <begin position="20"/>
        <end position="29"/>
    </location>
</feature>
<dbReference type="NCBIfam" id="NF009559">
    <property type="entry name" value="PRK13016.1"/>
    <property type="match status" value="1"/>
</dbReference>
<feature type="region of interest" description="Disordered" evidence="8">
    <location>
        <begin position="1"/>
        <end position="29"/>
    </location>
</feature>
<dbReference type="InterPro" id="IPR056740">
    <property type="entry name" value="ILV_EDD_C"/>
</dbReference>
<keyword evidence="3" id="KW-0479">Metal-binding</keyword>
<dbReference type="NCBIfam" id="NF004784">
    <property type="entry name" value="PRK06131.1"/>
    <property type="match status" value="1"/>
</dbReference>
<dbReference type="InterPro" id="IPR042096">
    <property type="entry name" value="Dihydro-acid_dehy_C"/>
</dbReference>
<dbReference type="PANTHER" id="PTHR43183:SF2">
    <property type="entry name" value="DIHYDROXY-ACID DEHYDRATASE"/>
    <property type="match status" value="1"/>
</dbReference>
<name>A0A931FFC1_9ACTN</name>
<evidence type="ECO:0000256" key="4">
    <source>
        <dbReference type="ARBA" id="ARBA00023004"/>
    </source>
</evidence>
<evidence type="ECO:0000313" key="12">
    <source>
        <dbReference type="Proteomes" id="UP000657385"/>
    </source>
</evidence>
<feature type="domain" description="Dihydroxy-acid/6-phosphogluconate dehydratase C-terminal" evidence="10">
    <location>
        <begin position="398"/>
        <end position="591"/>
    </location>
</feature>
<dbReference type="Proteomes" id="UP000657385">
    <property type="component" value="Unassembled WGS sequence"/>
</dbReference>
<dbReference type="AlphaFoldDB" id="A0A931FFC1"/>
<organism evidence="11 12">
    <name type="scientific">Streptacidiphilus fuscans</name>
    <dbReference type="NCBI Taxonomy" id="2789292"/>
    <lineage>
        <taxon>Bacteria</taxon>
        <taxon>Bacillati</taxon>
        <taxon>Actinomycetota</taxon>
        <taxon>Actinomycetes</taxon>
        <taxon>Kitasatosporales</taxon>
        <taxon>Streptomycetaceae</taxon>
        <taxon>Streptacidiphilus</taxon>
    </lineage>
</organism>
<feature type="domain" description="Dihydroxy-acid/6-phosphogluconate dehydratase N-terminal" evidence="9">
    <location>
        <begin position="67"/>
        <end position="378"/>
    </location>
</feature>
<gene>
    <name evidence="11" type="ORF">I2501_32290</name>
</gene>
<evidence type="ECO:0000259" key="9">
    <source>
        <dbReference type="Pfam" id="PF00920"/>
    </source>
</evidence>
<dbReference type="InterPro" id="IPR020558">
    <property type="entry name" value="DiOHA_6PGluconate_deHydtase_CS"/>
</dbReference>
<comment type="caution">
    <text evidence="11">The sequence shown here is derived from an EMBL/GenBank/DDBJ whole genome shotgun (WGS) entry which is preliminary data.</text>
</comment>
<evidence type="ECO:0000256" key="5">
    <source>
        <dbReference type="ARBA" id="ARBA00023014"/>
    </source>
</evidence>
<reference evidence="11" key="1">
    <citation type="submission" date="2020-11" db="EMBL/GenBank/DDBJ databases">
        <title>Isolation and identification of active actinomycetes.</title>
        <authorList>
            <person name="Yu B."/>
        </authorList>
    </citation>
    <scope>NUCLEOTIDE SEQUENCE</scope>
    <source>
        <strain evidence="11">NEAU-YB345</strain>
    </source>
</reference>
<dbReference type="EMBL" id="JADPRT010000018">
    <property type="protein sequence ID" value="MBF9072707.1"/>
    <property type="molecule type" value="Genomic_DNA"/>
</dbReference>
<evidence type="ECO:0000256" key="3">
    <source>
        <dbReference type="ARBA" id="ARBA00022723"/>
    </source>
</evidence>
<keyword evidence="12" id="KW-1185">Reference proteome</keyword>
<sequence length="608" mass="64692">MADRGVAVNATTNPEPQAPEPGQQQEAPPLRSAAWFGAGATGGKLRAFSHRSRMRQLGYLPEEHLGKPVIAILNTWSEINPCHMHLRERAEQVKRGVWQAGGFPLEFPVATLSETFQKPTPMLYRNLLAMEAEELLRSYPVDGAVLMGGCDKTVPALLMGAASADLPAIVVPAGPMLRGHYRGRPLGSGTDLWAYWDEYRAGRIGECELAEVECGLARSPGHCMTMGTASTMTAAAEALGMALPGASAIPAVDSAHHRMAAASGARVVGMVREQLTPSRVMTRAAFEDAVATVLSLGGSTNALIHLIAMAGRVGVALSLEDFDAIGSRVPVLADVRPVGRHLMEDFYYAGGLPALLAQLARVPGALHPERITVTGAEFATYYRDAPSHAEDASAPDRVIRTPQDPVAAEGGVAVLRGNLAPGGAVIKHLAADPKLLTHTGPAVVFDSYQDLQQRIDDPALAVTEDSVVVLRGAGPLGGPGMPEYGMLPIPAYLLERGVTDLVRISDARMSGTSYGTCVLHVAPESHTGGPLALVRDGDLVTLDVPGRRLHLDVDDAELERRRAAWQPPEPHHQRGYGALYAEHVQQADEGCDFDFLARPGRNPAPDPQ</sequence>
<dbReference type="InterPro" id="IPR052352">
    <property type="entry name" value="Sugar_Degrad_Dehydratases"/>
</dbReference>
<dbReference type="FunFam" id="3.50.30.80:FF:000001">
    <property type="entry name" value="Dihydroxy-acid dehydratase"/>
    <property type="match status" value="1"/>
</dbReference>
<dbReference type="Pfam" id="PF24877">
    <property type="entry name" value="ILV_EDD_C"/>
    <property type="match status" value="1"/>
</dbReference>
<accession>A0A931FFC1</accession>
<proteinExistence type="inferred from homology"/>
<evidence type="ECO:0000313" key="11">
    <source>
        <dbReference type="EMBL" id="MBF9072707.1"/>
    </source>
</evidence>
<evidence type="ECO:0000256" key="6">
    <source>
        <dbReference type="ARBA" id="ARBA00023239"/>
    </source>
</evidence>
<dbReference type="PANTHER" id="PTHR43183">
    <property type="entry name" value="HYPOTHETICAL DIHYDROXYACID DEHYDRATASE (EUROFUNG)-RELATED"/>
    <property type="match status" value="1"/>
</dbReference>
<keyword evidence="6" id="KW-0456">Lyase</keyword>
<comment type="similarity">
    <text evidence="1">Belongs to the IlvD/Edd family.</text>
</comment>
<evidence type="ECO:0000259" key="10">
    <source>
        <dbReference type="Pfam" id="PF24877"/>
    </source>
</evidence>
<dbReference type="GO" id="GO:0051537">
    <property type="term" value="F:2 iron, 2 sulfur cluster binding"/>
    <property type="evidence" value="ECO:0007669"/>
    <property type="project" value="UniProtKB-KW"/>
</dbReference>
<dbReference type="Pfam" id="PF00920">
    <property type="entry name" value="ILVD_EDD_N"/>
    <property type="match status" value="1"/>
</dbReference>
<dbReference type="GO" id="GO:0046872">
    <property type="term" value="F:metal ion binding"/>
    <property type="evidence" value="ECO:0007669"/>
    <property type="project" value="UniProtKB-KW"/>
</dbReference>
<dbReference type="SUPFAM" id="SSF143975">
    <property type="entry name" value="IlvD/EDD N-terminal domain-like"/>
    <property type="match status" value="1"/>
</dbReference>
<evidence type="ECO:0000256" key="2">
    <source>
        <dbReference type="ARBA" id="ARBA00022714"/>
    </source>
</evidence>
<dbReference type="GO" id="GO:0009082">
    <property type="term" value="P:branched-chain amino acid biosynthetic process"/>
    <property type="evidence" value="ECO:0007669"/>
    <property type="project" value="UniProtKB-KW"/>
</dbReference>
<dbReference type="SUPFAM" id="SSF52016">
    <property type="entry name" value="LeuD/IlvD-like"/>
    <property type="match status" value="1"/>
</dbReference>
<keyword evidence="2" id="KW-0001">2Fe-2S</keyword>
<evidence type="ECO:0000256" key="8">
    <source>
        <dbReference type="SAM" id="MobiDB-lite"/>
    </source>
</evidence>
<dbReference type="PROSITE" id="PS00886">
    <property type="entry name" value="ILVD_EDD_1"/>
    <property type="match status" value="1"/>
</dbReference>
<keyword evidence="7" id="KW-0028">Amino-acid biosynthesis</keyword>
<keyword evidence="4" id="KW-0408">Iron</keyword>
<dbReference type="InterPro" id="IPR037237">
    <property type="entry name" value="IlvD/EDD_N"/>
</dbReference>
<evidence type="ECO:0000256" key="7">
    <source>
        <dbReference type="ARBA" id="ARBA00023304"/>
    </source>
</evidence>
<keyword evidence="5" id="KW-0411">Iron-sulfur</keyword>